<comment type="function">
    <text evidence="11">Ubiquitin ligase protein which is a component of the N-end rule pathway. Recognizes and binds to proteins bearing specific N-terminal residues that are destabilizing according to the N-end rule, leading to their ubiquitination and subsequent degradation.</text>
</comment>
<evidence type="ECO:0000256" key="4">
    <source>
        <dbReference type="ARBA" id="ARBA00022723"/>
    </source>
</evidence>
<dbReference type="GO" id="GO:0071596">
    <property type="term" value="P:ubiquitin-dependent protein catabolic process via the N-end rule pathway"/>
    <property type="evidence" value="ECO:0007669"/>
    <property type="project" value="UniProtKB-UniRule"/>
</dbReference>
<dbReference type="InterPro" id="IPR039164">
    <property type="entry name" value="UBR1-like"/>
</dbReference>
<evidence type="ECO:0000313" key="15">
    <source>
        <dbReference type="Proteomes" id="UP000243579"/>
    </source>
</evidence>
<dbReference type="Pfam" id="PF18995">
    <property type="entry name" value="PRT6_C"/>
    <property type="match status" value="1"/>
</dbReference>
<dbReference type="UniPathway" id="UPA00143"/>
<dbReference type="Pfam" id="PF02207">
    <property type="entry name" value="zf-UBR"/>
    <property type="match status" value="1"/>
</dbReference>
<dbReference type="EC" id="2.3.2.27" evidence="11"/>
<dbReference type="EMBL" id="JNBR01001416">
    <property type="protein sequence ID" value="OQR87975.1"/>
    <property type="molecule type" value="Genomic_DNA"/>
</dbReference>
<comment type="similarity">
    <text evidence="8 11">Belongs to the E3 ubiquitin-protein ligase UBR1-like family.</text>
</comment>
<evidence type="ECO:0000256" key="1">
    <source>
        <dbReference type="ARBA" id="ARBA00000900"/>
    </source>
</evidence>
<dbReference type="PANTHER" id="PTHR21497:SF24">
    <property type="entry name" value="E3 UBIQUITIN-PROTEIN LIGASE UBR1"/>
    <property type="match status" value="1"/>
</dbReference>
<dbReference type="GO" id="GO:0005737">
    <property type="term" value="C:cytoplasm"/>
    <property type="evidence" value="ECO:0007669"/>
    <property type="project" value="TreeGrafter"/>
</dbReference>
<evidence type="ECO:0000256" key="11">
    <source>
        <dbReference type="RuleBase" id="RU366018"/>
    </source>
</evidence>
<dbReference type="Proteomes" id="UP000243579">
    <property type="component" value="Unassembled WGS sequence"/>
</dbReference>
<keyword evidence="6 11" id="KW-0833">Ubl conjugation pathway</keyword>
<evidence type="ECO:0000256" key="10">
    <source>
        <dbReference type="PROSITE-ProRule" id="PRU00508"/>
    </source>
</evidence>
<organism evidence="14 15">
    <name type="scientific">Achlya hypogyna</name>
    <name type="common">Oomycete</name>
    <name type="synonym">Protoachlya hypogyna</name>
    <dbReference type="NCBI Taxonomy" id="1202772"/>
    <lineage>
        <taxon>Eukaryota</taxon>
        <taxon>Sar</taxon>
        <taxon>Stramenopiles</taxon>
        <taxon>Oomycota</taxon>
        <taxon>Saprolegniomycetes</taxon>
        <taxon>Saprolegniales</taxon>
        <taxon>Achlyaceae</taxon>
        <taxon>Achlya</taxon>
    </lineage>
</organism>
<evidence type="ECO:0000256" key="6">
    <source>
        <dbReference type="ARBA" id="ARBA00022786"/>
    </source>
</evidence>
<dbReference type="PROSITE" id="PS50089">
    <property type="entry name" value="ZF_RING_2"/>
    <property type="match status" value="1"/>
</dbReference>
<accession>A0A1V9YQF0</accession>
<dbReference type="SMART" id="SM00396">
    <property type="entry name" value="ZnF_UBR1"/>
    <property type="match status" value="1"/>
</dbReference>
<evidence type="ECO:0000256" key="3">
    <source>
        <dbReference type="ARBA" id="ARBA00022679"/>
    </source>
</evidence>
<dbReference type="PROSITE" id="PS51157">
    <property type="entry name" value="ZF_UBR"/>
    <property type="match status" value="1"/>
</dbReference>
<reference evidence="14 15" key="1">
    <citation type="journal article" date="2014" name="Genome Biol. Evol.">
        <title>The secreted proteins of Achlya hypogyna and Thraustotheca clavata identify the ancestral oomycete secretome and reveal gene acquisitions by horizontal gene transfer.</title>
        <authorList>
            <person name="Misner I."/>
            <person name="Blouin N."/>
            <person name="Leonard G."/>
            <person name="Richards T.A."/>
            <person name="Lane C.E."/>
        </authorList>
    </citation>
    <scope>NUCLEOTIDE SEQUENCE [LARGE SCALE GENOMIC DNA]</scope>
    <source>
        <strain evidence="14 15">ATCC 48635</strain>
    </source>
</reference>
<keyword evidence="7 11" id="KW-0862">Zinc</keyword>
<evidence type="ECO:0000256" key="2">
    <source>
        <dbReference type="ARBA" id="ARBA00004906"/>
    </source>
</evidence>
<dbReference type="Gene3D" id="2.10.110.30">
    <property type="match status" value="1"/>
</dbReference>
<keyword evidence="3 11" id="KW-0808">Transferase</keyword>
<evidence type="ECO:0000256" key="7">
    <source>
        <dbReference type="ARBA" id="ARBA00022833"/>
    </source>
</evidence>
<dbReference type="SUPFAM" id="SSF57850">
    <property type="entry name" value="RING/U-box"/>
    <property type="match status" value="1"/>
</dbReference>
<sequence>MELDARDLPSLDDIGSSHLSPSDAYALLQEVSVANPELPSYLTSLLSQLPEEGFEAVLQLLELILTGGDAIDGFLATRADIYGQASRSKCEEVWNGDHIAYRCRTCGLSDSSCMCVHCFDPAQHENHDYRIYRCSYGGCCDCGDDLAWKPSGFCKTHCATSATPIAVIASEESARLDLVLDTVLELLLTLLRTVYGEVTTAGTAATHTHSLGFQFWCSEVGRSLESLSHRTQRLLGRLSRCLLWLQPIVTSCVRYRERMCRALLLPTHWVATPTTVLDACLTFSILLPLETADALGVLFLKLLFDKPFKVDFTASFLAAYPFYIKLYTVYLSNESAQKHVSRFIDRLFCQLFHSAAQLRHMDDTKSVVATPPIHGCSLTIDGRRTATEQLVHFLLTQLLLVLQETKDGATLDCNHDFLKQRTYSRFCSELRTLLVHPPVAGQVVAASFSADFQMEPRSMLATLLNVLTIMQCMDLQTKQRDRHVEYESSSWTASFVLDYEVMLVWQFVLLGYNRAMSIVDSADTFGYPFPYDALAAHIVDSALRDAPYNPAKEPFDLSGLIQVLLRPIEDKLQAWCTDSMSLATGAPAWPRLDSATCSLHLPLHHFYASALCDVAHALAADPAALWALLRRPGNDFWHFVSYHPLQVQYFVRSIKCHLWVLNGQSMWQQVYHYHSRHWRHHGLHKDLFLLQLGACLDPAFVSDLVSLWVSDDDGPLLLDEMLKLVLQLVLDPTHLGALSSWQLLIREVKHWLSTGPLTRTEFVSKCNLKLLDAIKAQTREEDDDVINRALEHVGVSSSAVVAAVAGGATEPSPQAVLQGLENHPSSSSCTFQLQPALWADICPYFEAFTLMDAQKSEQNRPTTSVVLPILDHVLPCVDERDSVQFAVVSTLLSSRLLLAVVYRVLHAEVQRPEDSNLVHTSLHFLFTAASVLPRDVAPAPRRASTHEVLNEIANAWTDRNWWAGLNVQVDVLAPAASLLDLLQQLPQSPLVSAVLARCDPSVLPVAPAPPTPKSEKSNHIKERQAKILQKLRAQQNAFLRLSRDSDRTEDMLPVFQRDGRDSPSSPATTQATAAYDCALCHDNAESAGAFGSVGFLTASRVACLASPPLLAPYRHCHARVCGHVVHRSCMQTYLQVLDDRQRIVAPGEFFCPVCRRLSNTLVPLQPPADTRIEWAAGRFALAPITLSPPVREFLGHVHRIIGNPLEPTLATLVDMADHLLFLAELLEGTAGATLQCLAGLVRVAELRIPSPPWSWHQFLTWCLVAPAALPDLLAHYVPFALSQTPSMGGIAHKLRMLQCWLGKSNGPDAGAMNQWLSCIESETRLLPSTVPVFELVTLPKYYVDIYLAYCQKNAHCPKCDQAPQHPAICLLCGALVCCFGSCCQDDEGRGECTTHSATCAVGFGCFLLLRACTVLLLLGQGRCSIWGSVYLDKNGEEDPYLRRGKTLYLSEDRYQQLRQLVILHGFTESTSILANTSRQDGLRY</sequence>
<evidence type="ECO:0000256" key="8">
    <source>
        <dbReference type="ARBA" id="ARBA00046341"/>
    </source>
</evidence>
<gene>
    <name evidence="14" type="ORF">ACHHYP_07774</name>
</gene>
<dbReference type="OrthoDB" id="15304at2759"/>
<evidence type="ECO:0000259" key="12">
    <source>
        <dbReference type="PROSITE" id="PS50089"/>
    </source>
</evidence>
<feature type="domain" description="UBR-type" evidence="13">
    <location>
        <begin position="88"/>
        <end position="159"/>
    </location>
</feature>
<feature type="zinc finger region" description="UBR-type" evidence="10">
    <location>
        <begin position="88"/>
        <end position="159"/>
    </location>
</feature>
<comment type="pathway">
    <text evidence="2 11">Protein modification; protein ubiquitination.</text>
</comment>
<dbReference type="PANTHER" id="PTHR21497">
    <property type="entry name" value="UBIQUITIN LIGASE E3 ALPHA-RELATED"/>
    <property type="match status" value="1"/>
</dbReference>
<dbReference type="GO" id="GO:0016567">
    <property type="term" value="P:protein ubiquitination"/>
    <property type="evidence" value="ECO:0007669"/>
    <property type="project" value="UniProtKB-UniRule"/>
</dbReference>
<dbReference type="STRING" id="1202772.A0A1V9YQF0"/>
<keyword evidence="5 9" id="KW-0863">Zinc-finger</keyword>
<evidence type="ECO:0000256" key="9">
    <source>
        <dbReference type="PROSITE-ProRule" id="PRU00175"/>
    </source>
</evidence>
<dbReference type="CDD" id="cd19673">
    <property type="entry name" value="UBR-box_UBR3"/>
    <property type="match status" value="1"/>
</dbReference>
<keyword evidence="4 11" id="KW-0479">Metal-binding</keyword>
<name>A0A1V9YQF0_ACHHY</name>
<evidence type="ECO:0000313" key="14">
    <source>
        <dbReference type="EMBL" id="OQR87975.1"/>
    </source>
</evidence>
<proteinExistence type="inferred from homology"/>
<comment type="caution">
    <text evidence="14">The sequence shown here is derived from an EMBL/GenBank/DDBJ whole genome shotgun (WGS) entry which is preliminary data.</text>
</comment>
<comment type="catalytic activity">
    <reaction evidence="1 11">
        <text>S-ubiquitinyl-[E2 ubiquitin-conjugating enzyme]-L-cysteine + [acceptor protein]-L-lysine = [E2 ubiquitin-conjugating enzyme]-L-cysteine + N(6)-ubiquitinyl-[acceptor protein]-L-lysine.</text>
        <dbReference type="EC" id="2.3.2.27"/>
    </reaction>
</comment>
<evidence type="ECO:0000259" key="13">
    <source>
        <dbReference type="PROSITE" id="PS51157"/>
    </source>
</evidence>
<dbReference type="GO" id="GO:0061630">
    <property type="term" value="F:ubiquitin protein ligase activity"/>
    <property type="evidence" value="ECO:0007669"/>
    <property type="project" value="UniProtKB-UniRule"/>
</dbReference>
<dbReference type="InterPro" id="IPR001841">
    <property type="entry name" value="Znf_RING"/>
</dbReference>
<dbReference type="GO" id="GO:0008270">
    <property type="term" value="F:zinc ion binding"/>
    <property type="evidence" value="ECO:0007669"/>
    <property type="project" value="UniProtKB-UniRule"/>
</dbReference>
<dbReference type="FunFam" id="2.10.110.30:FF:000002">
    <property type="entry name" value="Putative e3 ubiquitin-protein ligase ubr3"/>
    <property type="match status" value="1"/>
</dbReference>
<dbReference type="InterPro" id="IPR044046">
    <property type="entry name" value="E3_ligase_UBR-like_C"/>
</dbReference>
<feature type="domain" description="RING-type" evidence="12">
    <location>
        <begin position="1077"/>
        <end position="1155"/>
    </location>
</feature>
<dbReference type="InterPro" id="IPR003126">
    <property type="entry name" value="Znf_UBR"/>
</dbReference>
<evidence type="ECO:0000256" key="5">
    <source>
        <dbReference type="ARBA" id="ARBA00022771"/>
    </source>
</evidence>
<dbReference type="GO" id="GO:0000151">
    <property type="term" value="C:ubiquitin ligase complex"/>
    <property type="evidence" value="ECO:0007669"/>
    <property type="project" value="TreeGrafter"/>
</dbReference>
<protein>
    <recommendedName>
        <fullName evidence="11">E3 ubiquitin-protein ligase</fullName>
        <ecNumber evidence="11">2.3.2.27</ecNumber>
    </recommendedName>
</protein>
<keyword evidence="15" id="KW-1185">Reference proteome</keyword>